<keyword evidence="1 3" id="KW-0732">Signal</keyword>
<dbReference type="SUPFAM" id="SSF57302">
    <property type="entry name" value="Snake toxin-like"/>
    <property type="match status" value="1"/>
</dbReference>
<accession>A0A7I8V6K0</accession>
<dbReference type="Pfam" id="PF00087">
    <property type="entry name" value="Toxin_TOLIP"/>
    <property type="match status" value="1"/>
</dbReference>
<evidence type="ECO:0000256" key="2">
    <source>
        <dbReference type="ARBA" id="ARBA00023157"/>
    </source>
</evidence>
<feature type="signal peptide" evidence="3">
    <location>
        <begin position="1"/>
        <end position="23"/>
    </location>
</feature>
<sequence length="148" mass="17428">MDKINVLLLTISILLLWVNQGNSLECYACQNQDSNKDKCIKTSVQCEGHMDMCMTEVKWGLPPYWVPYGERQHYVTKYCATSEHCLKERKRHLPYCKRDWYDDWKCVECCHGDLCNYYVTLKGNQNQAVTVTLLLSLISSFTITRFYF</sequence>
<comment type="caution">
    <text evidence="5">The sequence shown here is derived from an EMBL/GenBank/DDBJ whole genome shotgun (WGS) entry which is preliminary data.</text>
</comment>
<dbReference type="InterPro" id="IPR035076">
    <property type="entry name" value="Toxin/TOLIP"/>
</dbReference>
<dbReference type="Gene3D" id="2.10.60.10">
    <property type="entry name" value="CD59"/>
    <property type="match status" value="1"/>
</dbReference>
<evidence type="ECO:0000256" key="1">
    <source>
        <dbReference type="ARBA" id="ARBA00022729"/>
    </source>
</evidence>
<dbReference type="InterPro" id="IPR045860">
    <property type="entry name" value="Snake_toxin-like_sf"/>
</dbReference>
<reference evidence="5 6" key="1">
    <citation type="submission" date="2020-08" db="EMBL/GenBank/DDBJ databases">
        <authorList>
            <person name="Hejnol A."/>
        </authorList>
    </citation>
    <scope>NUCLEOTIDE SEQUENCE [LARGE SCALE GENOMIC DNA]</scope>
</reference>
<dbReference type="OrthoDB" id="6278121at2759"/>
<dbReference type="PANTHER" id="PTHR10036:SF3">
    <property type="entry name" value="PROTEIN SLEEPLESS-RELATED"/>
    <property type="match status" value="1"/>
</dbReference>
<dbReference type="EMBL" id="CAJFCJ010000001">
    <property type="protein sequence ID" value="CAD5110805.1"/>
    <property type="molecule type" value="Genomic_DNA"/>
</dbReference>
<evidence type="ECO:0000313" key="6">
    <source>
        <dbReference type="Proteomes" id="UP000549394"/>
    </source>
</evidence>
<keyword evidence="2" id="KW-1015">Disulfide bond</keyword>
<feature type="domain" description="Snake toxin/toxin-like" evidence="4">
    <location>
        <begin position="24"/>
        <end position="116"/>
    </location>
</feature>
<proteinExistence type="predicted"/>
<keyword evidence="6" id="KW-1185">Reference proteome</keyword>
<dbReference type="PANTHER" id="PTHR10036">
    <property type="entry name" value="CD59 GLYCOPROTEIN"/>
    <property type="match status" value="1"/>
</dbReference>
<feature type="chain" id="PRO_5029895888" evidence="3">
    <location>
        <begin position="24"/>
        <end position="148"/>
    </location>
</feature>
<organism evidence="5 6">
    <name type="scientific">Dimorphilus gyrociliatus</name>
    <dbReference type="NCBI Taxonomy" id="2664684"/>
    <lineage>
        <taxon>Eukaryota</taxon>
        <taxon>Metazoa</taxon>
        <taxon>Spiralia</taxon>
        <taxon>Lophotrochozoa</taxon>
        <taxon>Annelida</taxon>
        <taxon>Polychaeta</taxon>
        <taxon>Polychaeta incertae sedis</taxon>
        <taxon>Dinophilidae</taxon>
        <taxon>Dimorphilus</taxon>
    </lineage>
</organism>
<gene>
    <name evidence="5" type="ORF">DGYR_LOCUS165</name>
</gene>
<dbReference type="Proteomes" id="UP000549394">
    <property type="component" value="Unassembled WGS sequence"/>
</dbReference>
<evidence type="ECO:0000256" key="3">
    <source>
        <dbReference type="SAM" id="SignalP"/>
    </source>
</evidence>
<evidence type="ECO:0000313" key="5">
    <source>
        <dbReference type="EMBL" id="CAD5110805.1"/>
    </source>
</evidence>
<protein>
    <submittedName>
        <fullName evidence="5">DgyrCDS170</fullName>
    </submittedName>
</protein>
<dbReference type="CDD" id="cd23599">
    <property type="entry name" value="TFP_LU_ECD_Cold"/>
    <property type="match status" value="1"/>
</dbReference>
<evidence type="ECO:0000259" key="4">
    <source>
        <dbReference type="Pfam" id="PF00087"/>
    </source>
</evidence>
<name>A0A7I8V6K0_9ANNE</name>
<dbReference type="AlphaFoldDB" id="A0A7I8V6K0"/>